<feature type="compositionally biased region" description="Acidic residues" evidence="1">
    <location>
        <begin position="42"/>
        <end position="52"/>
    </location>
</feature>
<protein>
    <submittedName>
        <fullName evidence="2">Uncharacterized protein</fullName>
    </submittedName>
</protein>
<reference evidence="2 3" key="1">
    <citation type="submission" date="2018-10" db="EMBL/GenBank/DDBJ databases">
        <authorList>
            <consortium name="Pathogen Informatics"/>
        </authorList>
    </citation>
    <scope>NUCLEOTIDE SEQUENCE [LARGE SCALE GENOMIC DNA]</scope>
</reference>
<name>A0A0R3U4A2_MESCO</name>
<evidence type="ECO:0000313" key="3">
    <source>
        <dbReference type="Proteomes" id="UP000267029"/>
    </source>
</evidence>
<organism evidence="2 3">
    <name type="scientific">Mesocestoides corti</name>
    <name type="common">Flatworm</name>
    <dbReference type="NCBI Taxonomy" id="53468"/>
    <lineage>
        <taxon>Eukaryota</taxon>
        <taxon>Metazoa</taxon>
        <taxon>Spiralia</taxon>
        <taxon>Lophotrochozoa</taxon>
        <taxon>Platyhelminthes</taxon>
        <taxon>Cestoda</taxon>
        <taxon>Eucestoda</taxon>
        <taxon>Cyclophyllidea</taxon>
        <taxon>Mesocestoididae</taxon>
        <taxon>Mesocestoides</taxon>
    </lineage>
</organism>
<feature type="compositionally biased region" description="Polar residues" evidence="1">
    <location>
        <begin position="1"/>
        <end position="22"/>
    </location>
</feature>
<accession>A0A0R3U4A2</accession>
<dbReference type="Proteomes" id="UP000267029">
    <property type="component" value="Unassembled WGS sequence"/>
</dbReference>
<dbReference type="EMBL" id="UXSR01000186">
    <property type="protein sequence ID" value="VDD75464.1"/>
    <property type="molecule type" value="Genomic_DNA"/>
</dbReference>
<evidence type="ECO:0000313" key="2">
    <source>
        <dbReference type="EMBL" id="VDD75464.1"/>
    </source>
</evidence>
<gene>
    <name evidence="2" type="ORF">MCOS_LOCUS1467</name>
</gene>
<keyword evidence="3" id="KW-1185">Reference proteome</keyword>
<proteinExistence type="predicted"/>
<sequence>MEPSHAQSQVTDESSIQVQESGVSDIGSDESNLSDSGIETDTPPEMDSDSEVISDEAIYYSDCLDDEYALWRSLPDSTLVVMESWEYMFEMELEYEAREAAAALIRNQTSQVLQRHANELDIGPHEPIQRMHASDEYTNALALCYAIWACLEVTDPVNCLPKPGNDK</sequence>
<feature type="compositionally biased region" description="Polar residues" evidence="1">
    <location>
        <begin position="29"/>
        <end position="39"/>
    </location>
</feature>
<feature type="region of interest" description="Disordered" evidence="1">
    <location>
        <begin position="1"/>
        <end position="52"/>
    </location>
</feature>
<dbReference type="AlphaFoldDB" id="A0A0R3U4A2"/>
<evidence type="ECO:0000256" key="1">
    <source>
        <dbReference type="SAM" id="MobiDB-lite"/>
    </source>
</evidence>